<feature type="domain" description="Glutamate--cysteine ligase" evidence="10">
    <location>
        <begin position="22"/>
        <end position="395"/>
    </location>
</feature>
<accession>A0A2K4XBA7</accession>
<dbReference type="GO" id="GO:0046872">
    <property type="term" value="F:metal ion binding"/>
    <property type="evidence" value="ECO:0007669"/>
    <property type="project" value="TreeGrafter"/>
</dbReference>
<dbReference type="GO" id="GO:0005524">
    <property type="term" value="F:ATP binding"/>
    <property type="evidence" value="ECO:0007669"/>
    <property type="project" value="UniProtKB-KW"/>
</dbReference>
<dbReference type="UniPathway" id="UPA00142">
    <property type="reaction ID" value="UER00209"/>
</dbReference>
<evidence type="ECO:0000313" key="11">
    <source>
        <dbReference type="EMBL" id="SOU41606.1"/>
    </source>
</evidence>
<keyword evidence="3 8" id="KW-0436">Ligase</keyword>
<comment type="catalytic activity">
    <reaction evidence="7 8 9">
        <text>L-cysteine + L-glutamate + ATP = gamma-L-glutamyl-L-cysteine + ADP + phosphate + H(+)</text>
        <dbReference type="Rhea" id="RHEA:13285"/>
        <dbReference type="ChEBI" id="CHEBI:15378"/>
        <dbReference type="ChEBI" id="CHEBI:29985"/>
        <dbReference type="ChEBI" id="CHEBI:30616"/>
        <dbReference type="ChEBI" id="CHEBI:35235"/>
        <dbReference type="ChEBI" id="CHEBI:43474"/>
        <dbReference type="ChEBI" id="CHEBI:58173"/>
        <dbReference type="ChEBI" id="CHEBI:456216"/>
        <dbReference type="EC" id="6.3.2.2"/>
    </reaction>
</comment>
<evidence type="ECO:0000256" key="3">
    <source>
        <dbReference type="ARBA" id="ARBA00022598"/>
    </source>
</evidence>
<dbReference type="InterPro" id="IPR007370">
    <property type="entry name" value="Glu_cys_ligase"/>
</dbReference>
<evidence type="ECO:0000256" key="4">
    <source>
        <dbReference type="ARBA" id="ARBA00022684"/>
    </source>
</evidence>
<protein>
    <recommendedName>
        <fullName evidence="8">Glutamate--cysteine ligase</fullName>
        <ecNumber evidence="8">6.3.2.2</ecNumber>
    </recommendedName>
    <alternativeName>
        <fullName evidence="8">Gamma-ECS</fullName>
        <shortName evidence="8">GCS</shortName>
    </alternativeName>
    <alternativeName>
        <fullName evidence="8">Gamma-glutamylcysteine synthetase</fullName>
    </alternativeName>
</protein>
<dbReference type="GO" id="GO:0004357">
    <property type="term" value="F:glutamate-cysteine ligase activity"/>
    <property type="evidence" value="ECO:0007669"/>
    <property type="project" value="UniProtKB-UniRule"/>
</dbReference>
<reference evidence="11 12" key="1">
    <citation type="submission" date="2017-11" db="EMBL/GenBank/DDBJ databases">
        <authorList>
            <person name="Han C.G."/>
        </authorList>
    </citation>
    <scope>NUCLEOTIDE SEQUENCE [LARGE SCALE GENOMIC DNA]</scope>
    <source>
        <strain evidence="12">ATCC 43555</strain>
    </source>
</reference>
<keyword evidence="6 8" id="KW-0067">ATP-binding</keyword>
<dbReference type="GO" id="GO:0005829">
    <property type="term" value="C:cytosol"/>
    <property type="evidence" value="ECO:0007669"/>
    <property type="project" value="TreeGrafter"/>
</dbReference>
<evidence type="ECO:0000256" key="6">
    <source>
        <dbReference type="ARBA" id="ARBA00022840"/>
    </source>
</evidence>
<dbReference type="AlphaFoldDB" id="A0A2K4XBA7"/>
<dbReference type="Gene3D" id="3.30.590.20">
    <property type="match status" value="1"/>
</dbReference>
<dbReference type="Proteomes" id="UP000238288">
    <property type="component" value="Chromosome PCAR9a"/>
</dbReference>
<dbReference type="InterPro" id="IPR014746">
    <property type="entry name" value="Gln_synth/guanido_kin_cat_dom"/>
</dbReference>
<evidence type="ECO:0000256" key="5">
    <source>
        <dbReference type="ARBA" id="ARBA00022741"/>
    </source>
</evidence>
<name>A0A2K4XBA7_PSEVC</name>
<dbReference type="Pfam" id="PF04262">
    <property type="entry name" value="Glu_cys_ligase"/>
    <property type="match status" value="1"/>
</dbReference>
<organism evidence="11 12">
    <name type="scientific">Pseudoalteromonas carrageenovora IAM 12662</name>
    <dbReference type="NCBI Taxonomy" id="1314868"/>
    <lineage>
        <taxon>Bacteria</taxon>
        <taxon>Pseudomonadati</taxon>
        <taxon>Pseudomonadota</taxon>
        <taxon>Gammaproteobacteria</taxon>
        <taxon>Alteromonadales</taxon>
        <taxon>Pseudoalteromonadaceae</taxon>
        <taxon>Pseudoalteromonas</taxon>
    </lineage>
</organism>
<evidence type="ECO:0000313" key="12">
    <source>
        <dbReference type="Proteomes" id="UP000238288"/>
    </source>
</evidence>
<dbReference type="HAMAP" id="MF_00578">
    <property type="entry name" value="Glu_cys_ligase"/>
    <property type="match status" value="1"/>
</dbReference>
<dbReference type="NCBIfam" id="TIGR01434">
    <property type="entry name" value="glu_cys_ligase"/>
    <property type="match status" value="1"/>
</dbReference>
<proteinExistence type="inferred from homology"/>
<evidence type="ECO:0000256" key="9">
    <source>
        <dbReference type="RuleBase" id="RU004391"/>
    </source>
</evidence>
<gene>
    <name evidence="8 11" type="primary">gshA</name>
    <name evidence="11" type="ORF">PCAR9_A30793</name>
</gene>
<evidence type="ECO:0000256" key="8">
    <source>
        <dbReference type="HAMAP-Rule" id="MF_00578"/>
    </source>
</evidence>
<evidence type="ECO:0000259" key="10">
    <source>
        <dbReference type="Pfam" id="PF04262"/>
    </source>
</evidence>
<evidence type="ECO:0000256" key="2">
    <source>
        <dbReference type="ARBA" id="ARBA00008772"/>
    </source>
</evidence>
<comment type="similarity">
    <text evidence="2 8">Belongs to the glutamate--cysteine ligase type 1 family. Type 1 subfamily.</text>
</comment>
<keyword evidence="5 8" id="KW-0547">Nucleotide-binding</keyword>
<dbReference type="SUPFAM" id="SSF55931">
    <property type="entry name" value="Glutamine synthetase/guanido kinase"/>
    <property type="match status" value="1"/>
</dbReference>
<dbReference type="GO" id="GO:0006750">
    <property type="term" value="P:glutathione biosynthetic process"/>
    <property type="evidence" value="ECO:0007669"/>
    <property type="project" value="UniProtKB-UniRule"/>
</dbReference>
<dbReference type="PANTHER" id="PTHR38761">
    <property type="entry name" value="GLUTAMATE--CYSTEINE LIGASE"/>
    <property type="match status" value="1"/>
</dbReference>
<sequence>MIKPRGPRKDFLTTHDLTNALEALSVNEHQYAVKGIKRGIERESLRIKSDGVISAKGHPKGVGSALTNGHITTDFSESLLEFITPVSESSTQTLKQLKDLQKFTLEKMGDELLWPISMPCFIEHQDDIVLAQFGDSNTGKMKTLYREGLKNRYGSMMQAIAGVHFNISFPDSLWQSLHTLKQSDASLQDFISDGYLSLIRNFKRELWLISYMFGASPALCNSFLQGRKTDLPFKKLGKGTLYLEVGTALRLGNLGYTNSAQSSLRVMYNSLDEYVAGLKKAINTPSDIYGDLDDYTSKTPKQLNKNILQIENEFYSPIRPKRNAKSGETPTDALLRAGIEYVEIRALDVNPFSEVGIDLEQIHFLDVFLTYCLLKDSPEMDWKEQARSTENLDTVVNQGREAGLMLNFNNGSRSLQSWGDEIFTQLADVAKWMDTAYGVDYYSNTIKRMATWVHNPELTYSGRYVAQLKESGLDNGHFALALANKYKQSHESTDYSEFLKPWLEQQVIVSNEARAAIESADTLTFTAFLDAYFKK</sequence>
<comment type="pathway">
    <text evidence="1 8 9">Sulfur metabolism; glutathione biosynthesis; glutathione from L-cysteine and L-glutamate: step 1/2.</text>
</comment>
<keyword evidence="4 8" id="KW-0317">Glutathione biosynthesis</keyword>
<evidence type="ECO:0000256" key="1">
    <source>
        <dbReference type="ARBA" id="ARBA00005006"/>
    </source>
</evidence>
<dbReference type="InterPro" id="IPR006334">
    <property type="entry name" value="Glut_cys_ligase"/>
</dbReference>
<dbReference type="EC" id="6.3.2.2" evidence="8"/>
<evidence type="ECO:0000256" key="7">
    <source>
        <dbReference type="ARBA" id="ARBA00048819"/>
    </source>
</evidence>
<dbReference type="PANTHER" id="PTHR38761:SF1">
    <property type="entry name" value="GLUTAMATE--CYSTEINE LIGASE"/>
    <property type="match status" value="1"/>
</dbReference>
<dbReference type="EMBL" id="LT965928">
    <property type="protein sequence ID" value="SOU41606.1"/>
    <property type="molecule type" value="Genomic_DNA"/>
</dbReference>